<dbReference type="RefSeq" id="WP_203916537.1">
    <property type="nucleotide sequence ID" value="NZ_BONZ01000010.1"/>
</dbReference>
<keyword evidence="1" id="KW-0378">Hydrolase</keyword>
<keyword evidence="1" id="KW-0255">Endonuclease</keyword>
<dbReference type="GO" id="GO:0006281">
    <property type="term" value="P:DNA repair"/>
    <property type="evidence" value="ECO:0007669"/>
    <property type="project" value="InterPro"/>
</dbReference>
<dbReference type="AlphaFoldDB" id="A0A8J3QKV4"/>
<name>A0A8J3QKV4_9ACTN</name>
<dbReference type="Proteomes" id="UP000642748">
    <property type="component" value="Unassembled WGS sequence"/>
</dbReference>
<evidence type="ECO:0000313" key="1">
    <source>
        <dbReference type="EMBL" id="GIH12828.1"/>
    </source>
</evidence>
<dbReference type="InterPro" id="IPR007581">
    <property type="entry name" value="Endonuclease-V"/>
</dbReference>
<dbReference type="Gene3D" id="3.30.2170.10">
    <property type="entry name" value="archaeoglobus fulgidus dsm 4304 superfamily"/>
    <property type="match status" value="1"/>
</dbReference>
<dbReference type="EMBL" id="BONZ01000010">
    <property type="protein sequence ID" value="GIH12828.1"/>
    <property type="molecule type" value="Genomic_DNA"/>
</dbReference>
<protein>
    <submittedName>
        <fullName evidence="1">Endonuclease V</fullName>
    </submittedName>
</protein>
<keyword evidence="2" id="KW-1185">Reference proteome</keyword>
<organism evidence="1 2">
    <name type="scientific">Rugosimonospora africana</name>
    <dbReference type="NCBI Taxonomy" id="556532"/>
    <lineage>
        <taxon>Bacteria</taxon>
        <taxon>Bacillati</taxon>
        <taxon>Actinomycetota</taxon>
        <taxon>Actinomycetes</taxon>
        <taxon>Micromonosporales</taxon>
        <taxon>Micromonosporaceae</taxon>
        <taxon>Rugosimonospora</taxon>
    </lineage>
</organism>
<reference evidence="1" key="1">
    <citation type="submission" date="2021-01" db="EMBL/GenBank/DDBJ databases">
        <title>Whole genome shotgun sequence of Rugosimonospora africana NBRC 104875.</title>
        <authorList>
            <person name="Komaki H."/>
            <person name="Tamura T."/>
        </authorList>
    </citation>
    <scope>NUCLEOTIDE SEQUENCE</scope>
    <source>
        <strain evidence="1">NBRC 104875</strain>
    </source>
</reference>
<proteinExistence type="predicted"/>
<dbReference type="Pfam" id="PF04493">
    <property type="entry name" value="Endonuclease_5"/>
    <property type="match status" value="1"/>
</dbReference>
<keyword evidence="1" id="KW-0540">Nuclease</keyword>
<accession>A0A8J3QKV4</accession>
<evidence type="ECO:0000313" key="2">
    <source>
        <dbReference type="Proteomes" id="UP000642748"/>
    </source>
</evidence>
<dbReference type="GO" id="GO:0004519">
    <property type="term" value="F:endonuclease activity"/>
    <property type="evidence" value="ECO:0007669"/>
    <property type="project" value="UniProtKB-KW"/>
</dbReference>
<gene>
    <name evidence="1" type="primary">nfi</name>
    <name evidence="1" type="ORF">Raf01_10000</name>
</gene>
<sequence length="186" mass="19226">MTAADPDAAPAGRGRAGRYAAVDVHYPPEGGALAAAVLAGDARFANVVAEHVARLTEVAAYRPGHFYARELPALDAVLAGAGPIDLLIVDGYVDLDPQGSPGLGAHAHARFGVPVIGVAKTAFRTATHAVPVRRGAASRPLYVTAAGVGLTEAAELVRAMTGPYRLPDALRRVDRLARSGPDHESR</sequence>
<comment type="caution">
    <text evidence="1">The sequence shown here is derived from an EMBL/GenBank/DDBJ whole genome shotgun (WGS) entry which is preliminary data.</text>
</comment>